<dbReference type="SUPFAM" id="SSF57783">
    <property type="entry name" value="Zinc beta-ribbon"/>
    <property type="match status" value="1"/>
</dbReference>
<dbReference type="Proteomes" id="UP001549749">
    <property type="component" value="Unassembled WGS sequence"/>
</dbReference>
<dbReference type="InterPro" id="IPR036977">
    <property type="entry name" value="DNA_primase_Znf_CHC2"/>
</dbReference>
<protein>
    <submittedName>
        <fullName evidence="1">Toprim domain-containing protein</fullName>
    </submittedName>
</protein>
<proteinExistence type="predicted"/>
<dbReference type="Gene3D" id="3.90.580.10">
    <property type="entry name" value="Zinc finger, CHC2-type domain"/>
    <property type="match status" value="1"/>
</dbReference>
<dbReference type="EMBL" id="JBEXAC010000002">
    <property type="protein sequence ID" value="MET7000658.1"/>
    <property type="molecule type" value="Genomic_DNA"/>
</dbReference>
<dbReference type="RefSeq" id="WP_354663212.1">
    <property type="nucleotide sequence ID" value="NZ_JBEXAC010000002.1"/>
</dbReference>
<evidence type="ECO:0000313" key="2">
    <source>
        <dbReference type="Proteomes" id="UP001549749"/>
    </source>
</evidence>
<organism evidence="1 2">
    <name type="scientific">Chitinophaga defluvii</name>
    <dbReference type="NCBI Taxonomy" id="3163343"/>
    <lineage>
        <taxon>Bacteria</taxon>
        <taxon>Pseudomonadati</taxon>
        <taxon>Bacteroidota</taxon>
        <taxon>Chitinophagia</taxon>
        <taxon>Chitinophagales</taxon>
        <taxon>Chitinophagaceae</taxon>
        <taxon>Chitinophaga</taxon>
    </lineage>
</organism>
<sequence>MENSNEKARYQRANQLDLVDYLAKLGFEPKRKVGDKFYYLSPLREEKTPSFKVERKKNIWADFGETPQPGKKVCGGTVIDFGMLYFKCSAAEFLNRLEQSLDLPIETPVRPKSKNISPDAHQQDENKITIIKSIPLQHPALLSYLKERRIPFSIANEYCKEVHFMLYGKQNFAIGFQNKDGGYELRNKYFKGSSSPKNYTHFQFGPDPGQKVAIIEGFFSFLSYMTLVPPEDRQGEDVVVLNSLVFFESARPLFEKYKVNDLYLDNNRQGKKVTAYARSLDKKLYKDKSYVFRGYDDFNHLHCNFGLTPKKNRKLSP</sequence>
<dbReference type="Pfam" id="PF13155">
    <property type="entry name" value="Toprim_2"/>
    <property type="match status" value="1"/>
</dbReference>
<name>A0ABV2TCB1_9BACT</name>
<keyword evidence="2" id="KW-1185">Reference proteome</keyword>
<gene>
    <name evidence="1" type="ORF">ABR189_24960</name>
</gene>
<accession>A0ABV2TCB1</accession>
<reference evidence="1 2" key="1">
    <citation type="submission" date="2024-06" db="EMBL/GenBank/DDBJ databases">
        <title>Chitinophaga defluvii sp. nov., isolated from municipal sewage.</title>
        <authorList>
            <person name="Zhang L."/>
        </authorList>
    </citation>
    <scope>NUCLEOTIDE SEQUENCE [LARGE SCALE GENOMIC DNA]</scope>
    <source>
        <strain evidence="1 2">H8</strain>
    </source>
</reference>
<evidence type="ECO:0000313" key="1">
    <source>
        <dbReference type="EMBL" id="MET7000658.1"/>
    </source>
</evidence>
<comment type="caution">
    <text evidence="1">The sequence shown here is derived from an EMBL/GenBank/DDBJ whole genome shotgun (WGS) entry which is preliminary data.</text>
</comment>